<reference evidence="2 3" key="1">
    <citation type="submission" date="2017-12" db="EMBL/GenBank/DDBJ databases">
        <title>Genomics of Macrococcus caseolyticus.</title>
        <authorList>
            <person name="MacFadyen A.C."/>
            <person name="Paterson G.K."/>
        </authorList>
    </citation>
    <scope>NUCLEOTIDE SEQUENCE [LARGE SCALE GENOMIC DNA]</scope>
    <source>
        <strain evidence="2 3">5788_EF188</strain>
    </source>
</reference>
<organism evidence="2 3">
    <name type="scientific">Macrococcoides caseolyticum</name>
    <dbReference type="NCBI Taxonomy" id="69966"/>
    <lineage>
        <taxon>Bacteria</taxon>
        <taxon>Bacillati</taxon>
        <taxon>Bacillota</taxon>
        <taxon>Bacilli</taxon>
        <taxon>Bacillales</taxon>
        <taxon>Staphylococcaceae</taxon>
        <taxon>Macrococcoides</taxon>
    </lineage>
</organism>
<evidence type="ECO:0000313" key="3">
    <source>
        <dbReference type="Proteomes" id="UP000233482"/>
    </source>
</evidence>
<dbReference type="Gene3D" id="3.50.50.60">
    <property type="entry name" value="FAD/NAD(P)-binding domain"/>
    <property type="match status" value="1"/>
</dbReference>
<dbReference type="RefSeq" id="WP_101031530.1">
    <property type="nucleotide sequence ID" value="NZ_CP073801.1"/>
</dbReference>
<feature type="domain" description="FAD-dependent urate hydroxylase HpyO/Asp monooxygenase CreE-like FAD/NAD(P)-binding" evidence="1">
    <location>
        <begin position="4"/>
        <end position="156"/>
    </location>
</feature>
<proteinExistence type="predicted"/>
<sequence length="483" mass="55651">MRIAIIGAGVGGVSVMKYLHKEKKLKAEITVFDDKKYMGSGRAFQYDDPELLMNYPGNLISMKPNKQRDFIDWIQKSNVNKEIHLDEAENTSANRYYSRQLFGKYMQEHFEKFANKKNVSIITDHARNVEFISQEYVVSTQNGTYYFDAVFLSSGQFGPMDPYHLEGTTGYYKWPYPLHEKSIEANKDYAVIGTGLSSLDIVRYFIAHSTNKLALISRDGKVQSVRGKMQEVKFKYITHKKLEKIKVAHHGYIPLEELVERFKKELDRLDLDVEKLRINRSNPVRALNFDLSHPEEVGLMQSFVLEIVHIASYIWPFMTREDKAAYRKHYAPILDDYANPMPEGTAEELLDALSSGRVEIYSGITDIEYKYNKFRIHTKDKELRVHYVFNATGPAKAYKDATEPNPLIENLVNQDLLIEHPDGGFYVTPIRNQVIMRDGVMSRFFMLGQKTSGVNYLDNGIMELIDEAKRTVKALAEEEGLDV</sequence>
<comment type="caution">
    <text evidence="2">The sequence shown here is derived from an EMBL/GenBank/DDBJ whole genome shotgun (WGS) entry which is preliminary data.</text>
</comment>
<dbReference type="InterPro" id="IPR036188">
    <property type="entry name" value="FAD/NAD-bd_sf"/>
</dbReference>
<evidence type="ECO:0000313" key="2">
    <source>
        <dbReference type="EMBL" id="PKE25669.1"/>
    </source>
</evidence>
<dbReference type="PANTHER" id="PTHR40254:SF1">
    <property type="entry name" value="BLR0577 PROTEIN"/>
    <property type="match status" value="1"/>
</dbReference>
<name>A0A855GIC8_9STAP</name>
<accession>A0A855GIC8</accession>
<dbReference type="EMBL" id="PIXC01000020">
    <property type="protein sequence ID" value="PKE25669.1"/>
    <property type="molecule type" value="Genomic_DNA"/>
</dbReference>
<evidence type="ECO:0000259" key="1">
    <source>
        <dbReference type="Pfam" id="PF13454"/>
    </source>
</evidence>
<gene>
    <name evidence="2" type="ORF">CW686_09070</name>
</gene>
<dbReference type="SUPFAM" id="SSF51905">
    <property type="entry name" value="FAD/NAD(P)-binding domain"/>
    <property type="match status" value="1"/>
</dbReference>
<dbReference type="InterPro" id="IPR038732">
    <property type="entry name" value="HpyO/CreE_NAD-binding"/>
</dbReference>
<dbReference type="PANTHER" id="PTHR40254">
    <property type="entry name" value="BLR0577 PROTEIN"/>
    <property type="match status" value="1"/>
</dbReference>
<dbReference type="InterPro" id="IPR052189">
    <property type="entry name" value="L-asp_N-monooxygenase_NS-form"/>
</dbReference>
<dbReference type="Proteomes" id="UP000233482">
    <property type="component" value="Unassembled WGS sequence"/>
</dbReference>
<dbReference type="Pfam" id="PF13454">
    <property type="entry name" value="NAD_binding_9"/>
    <property type="match status" value="1"/>
</dbReference>
<dbReference type="AlphaFoldDB" id="A0A855GIC8"/>
<protein>
    <recommendedName>
        <fullName evidence="1">FAD-dependent urate hydroxylase HpyO/Asp monooxygenase CreE-like FAD/NAD(P)-binding domain-containing protein</fullName>
    </recommendedName>
</protein>